<accession>A0A2M8DS54</accession>
<reference evidence="3" key="1">
    <citation type="submission" date="2017-09" db="EMBL/GenBank/DDBJ databases">
        <title>Depth-based differentiation of microbial function through sediment-hosted aquifers and enrichment of novel symbionts in the deep terrestrial subsurface.</title>
        <authorList>
            <person name="Probst A.J."/>
            <person name="Ladd B."/>
            <person name="Jarett J.K."/>
            <person name="Geller-Mcgrath D.E."/>
            <person name="Sieber C.M.K."/>
            <person name="Emerson J.B."/>
            <person name="Anantharaman K."/>
            <person name="Thomas B.C."/>
            <person name="Malmstrom R."/>
            <person name="Stieglmeier M."/>
            <person name="Klingl A."/>
            <person name="Woyke T."/>
            <person name="Ryan C.M."/>
            <person name="Banfield J.F."/>
        </authorList>
    </citation>
    <scope>NUCLEOTIDE SEQUENCE [LARGE SCALE GENOMIC DNA]</scope>
</reference>
<dbReference type="Gene3D" id="3.40.50.150">
    <property type="entry name" value="Vaccinia Virus protein VP39"/>
    <property type="match status" value="1"/>
</dbReference>
<dbReference type="InterPro" id="IPR025714">
    <property type="entry name" value="Methyltranfer_dom"/>
</dbReference>
<organism evidence="2 3">
    <name type="scientific">Candidatus Komeilibacteria bacterium CG_4_9_14_0_8_um_filter_36_9</name>
    <dbReference type="NCBI Taxonomy" id="1974473"/>
    <lineage>
        <taxon>Bacteria</taxon>
        <taxon>Candidatus Komeiliibacteriota</taxon>
    </lineage>
</organism>
<sequence>MKKQKIPKDLQHLAPFFHDIDLGNGLNTAPEIYRMRGAVNFFFPPLLKLFGGSLNGLRILDVGCNCGGFSFEASKYSPKEIIGIDADGKNIRQANAIKKYLRTKNVNFLKLNAEEVSKKDLGKFDLTILAGILYHLEDPIGVMKRISEVTTSTLLIDSHVHYSTDQSEDIPSWWMLNDMDENDLESLFVGGKILSKEKYLMFEKQIKIDYGKLQNQFILSPHTERELEFIKKYIPHPSKEISEQYEVGASSKNNLALIPNKKALIKLVRYFGFEDILEIVPQRFSEIPYKMKYRIGLIAMRRDKNGPFPISEYQKLIEG</sequence>
<dbReference type="CDD" id="cd02440">
    <property type="entry name" value="AdoMet_MTases"/>
    <property type="match status" value="1"/>
</dbReference>
<gene>
    <name evidence="2" type="ORF">CO073_00620</name>
</gene>
<proteinExistence type="predicted"/>
<evidence type="ECO:0000313" key="3">
    <source>
        <dbReference type="Proteomes" id="UP000230136"/>
    </source>
</evidence>
<dbReference type="InterPro" id="IPR029063">
    <property type="entry name" value="SAM-dependent_MTases_sf"/>
</dbReference>
<evidence type="ECO:0000313" key="2">
    <source>
        <dbReference type="EMBL" id="PJC02217.1"/>
    </source>
</evidence>
<comment type="caution">
    <text evidence="2">The sequence shown here is derived from an EMBL/GenBank/DDBJ whole genome shotgun (WGS) entry which is preliminary data.</text>
</comment>
<dbReference type="EMBL" id="PFSY01000028">
    <property type="protein sequence ID" value="PJC02217.1"/>
    <property type="molecule type" value="Genomic_DNA"/>
</dbReference>
<dbReference type="SUPFAM" id="SSF53335">
    <property type="entry name" value="S-adenosyl-L-methionine-dependent methyltransferases"/>
    <property type="match status" value="1"/>
</dbReference>
<dbReference type="AlphaFoldDB" id="A0A2M8DS54"/>
<dbReference type="Pfam" id="PF13847">
    <property type="entry name" value="Methyltransf_31"/>
    <property type="match status" value="1"/>
</dbReference>
<protein>
    <recommendedName>
        <fullName evidence="1">Methyltransferase domain-containing protein</fullName>
    </recommendedName>
</protein>
<evidence type="ECO:0000259" key="1">
    <source>
        <dbReference type="Pfam" id="PF13847"/>
    </source>
</evidence>
<name>A0A2M8DS54_9BACT</name>
<feature type="domain" description="Methyltransferase" evidence="1">
    <location>
        <begin position="55"/>
        <end position="162"/>
    </location>
</feature>
<dbReference type="Proteomes" id="UP000230136">
    <property type="component" value="Unassembled WGS sequence"/>
</dbReference>